<evidence type="ECO:0000256" key="4">
    <source>
        <dbReference type="ARBA" id="ARBA00022989"/>
    </source>
</evidence>
<name>A0A3A5MJG0_9MICO</name>
<keyword evidence="4 6" id="KW-1133">Transmembrane helix</keyword>
<dbReference type="InterPro" id="IPR018076">
    <property type="entry name" value="T2SS_GspF_dom"/>
</dbReference>
<feature type="transmembrane region" description="Helical" evidence="6">
    <location>
        <begin position="272"/>
        <end position="291"/>
    </location>
</feature>
<dbReference type="Proteomes" id="UP000272015">
    <property type="component" value="Unassembled WGS sequence"/>
</dbReference>
<dbReference type="PANTHER" id="PTHR35007">
    <property type="entry name" value="INTEGRAL MEMBRANE PROTEIN-RELATED"/>
    <property type="match status" value="1"/>
</dbReference>
<evidence type="ECO:0000256" key="5">
    <source>
        <dbReference type="ARBA" id="ARBA00023136"/>
    </source>
</evidence>
<evidence type="ECO:0000256" key="1">
    <source>
        <dbReference type="ARBA" id="ARBA00004651"/>
    </source>
</evidence>
<feature type="transmembrane region" description="Helical" evidence="6">
    <location>
        <begin position="91"/>
        <end position="110"/>
    </location>
</feature>
<evidence type="ECO:0000256" key="3">
    <source>
        <dbReference type="ARBA" id="ARBA00022692"/>
    </source>
</evidence>
<dbReference type="EMBL" id="QZVS01000097">
    <property type="protein sequence ID" value="RJT84744.1"/>
    <property type="molecule type" value="Genomic_DNA"/>
</dbReference>
<protein>
    <submittedName>
        <fullName evidence="8">TadC protein</fullName>
    </submittedName>
</protein>
<feature type="transmembrane region" description="Helical" evidence="6">
    <location>
        <begin position="116"/>
        <end position="134"/>
    </location>
</feature>
<gene>
    <name evidence="8" type="ORF">D6T64_21610</name>
</gene>
<keyword evidence="3 6" id="KW-0812">Transmembrane</keyword>
<accession>A0A3A5MJG0</accession>
<evidence type="ECO:0000313" key="9">
    <source>
        <dbReference type="Proteomes" id="UP000272015"/>
    </source>
</evidence>
<dbReference type="GO" id="GO:0005886">
    <property type="term" value="C:plasma membrane"/>
    <property type="evidence" value="ECO:0007669"/>
    <property type="project" value="UniProtKB-SubCell"/>
</dbReference>
<organism evidence="8 9">
    <name type="scientific">Cryobacterium melibiosiphilum</name>
    <dbReference type="NCBI Taxonomy" id="995039"/>
    <lineage>
        <taxon>Bacteria</taxon>
        <taxon>Bacillati</taxon>
        <taxon>Actinomycetota</taxon>
        <taxon>Actinomycetes</taxon>
        <taxon>Micrococcales</taxon>
        <taxon>Microbacteriaceae</taxon>
        <taxon>Cryobacterium</taxon>
    </lineage>
</organism>
<sequence>MWQLALIPGILAGLGVALVISQLMPKQPQLAAAIERLGTTSVAGLGRDASFEVRVGTWVHKRLPDLPGFTIPTTNLALVGVPVNKYLSDKALLAAFGLVMPSLFGLFLQLIGVLPFYLPALLGIPLAALLWFGPDQDLKAKAARAREEFSRAVAVYLELVAAERRRGAPAGHALLSAAQVGKSWVFVRIRQELTRAQYAGTPPWDALTTFSEEIGVPELADVAKIVRLSGEEGASVYETLRARGKSLRVQLLNNEHTRANEISERMTIPMTMLAMVFVGLILTPLVMNLLAS</sequence>
<comment type="subcellular location">
    <subcellularLocation>
        <location evidence="1">Cell membrane</location>
        <topology evidence="1">Multi-pass membrane protein</topology>
    </subcellularLocation>
</comment>
<proteinExistence type="predicted"/>
<feature type="domain" description="Type II secretion system protein GspF" evidence="7">
    <location>
        <begin position="157"/>
        <end position="284"/>
    </location>
</feature>
<dbReference type="Pfam" id="PF00482">
    <property type="entry name" value="T2SSF"/>
    <property type="match status" value="1"/>
</dbReference>
<feature type="transmembrane region" description="Helical" evidence="6">
    <location>
        <begin position="6"/>
        <end position="24"/>
    </location>
</feature>
<dbReference type="OrthoDB" id="5243064at2"/>
<keyword evidence="9" id="KW-1185">Reference proteome</keyword>
<dbReference type="RefSeq" id="WP_119976738.1">
    <property type="nucleotide sequence ID" value="NZ_JBHSQA010000002.1"/>
</dbReference>
<evidence type="ECO:0000256" key="6">
    <source>
        <dbReference type="SAM" id="Phobius"/>
    </source>
</evidence>
<reference evidence="8 9" key="1">
    <citation type="submission" date="2018-09" db="EMBL/GenBank/DDBJ databases">
        <title>Novel species of Cryobacterium.</title>
        <authorList>
            <person name="Liu Q."/>
            <person name="Xin Y.-H."/>
        </authorList>
    </citation>
    <scope>NUCLEOTIDE SEQUENCE [LARGE SCALE GENOMIC DNA]</scope>
    <source>
        <strain evidence="8 9">Hh39</strain>
    </source>
</reference>
<evidence type="ECO:0000256" key="2">
    <source>
        <dbReference type="ARBA" id="ARBA00022475"/>
    </source>
</evidence>
<dbReference type="AlphaFoldDB" id="A0A3A5MJG0"/>
<keyword evidence="5 6" id="KW-0472">Membrane</keyword>
<evidence type="ECO:0000259" key="7">
    <source>
        <dbReference type="Pfam" id="PF00482"/>
    </source>
</evidence>
<keyword evidence="2" id="KW-1003">Cell membrane</keyword>
<comment type="caution">
    <text evidence="8">The sequence shown here is derived from an EMBL/GenBank/DDBJ whole genome shotgun (WGS) entry which is preliminary data.</text>
</comment>
<dbReference type="PANTHER" id="PTHR35007:SF1">
    <property type="entry name" value="PILUS ASSEMBLY PROTEIN"/>
    <property type="match status" value="1"/>
</dbReference>
<evidence type="ECO:0000313" key="8">
    <source>
        <dbReference type="EMBL" id="RJT84744.1"/>
    </source>
</evidence>